<comment type="similarity">
    <text evidence="2">Belongs to the NIP7 family.</text>
</comment>
<comment type="subcellular location">
    <subcellularLocation>
        <location evidence="1">Nucleus</location>
        <location evidence="1">Nucleolus</location>
    </subcellularLocation>
</comment>
<dbReference type="Pfam" id="PF03556">
    <property type="entry name" value="Cullin_binding"/>
    <property type="match status" value="1"/>
</dbReference>
<keyword evidence="10" id="KW-1185">Reference proteome</keyword>
<sequence>MRQLTEEETRTLFEKLANYTGRSLNNLIAPPSGSEDANDRYVFRLHGSRVYYLRLSLANLATSIPRANLLTLGTCIGKFTKTGKFRIQLTALDVLAPHARYKVWIKQNGVMPFLYGSNVAKAHVGRFSEDCPENAGVIVMDMNDTPLGFGVTARSSAETRRLEPTANVVFRQADIGEYLREFLKAARWNVEQALDAYFQSSSGAGGSTSSLSKIFDSYRDAPEDNPDGIGIEGAMKYLGDIKVGLDEVACLGIAELLKSPSMGEFTREGFINGWRITGSDSLDKMIAHAADMRARIPIQPDLFRRVYRFTFPLCRMQGQRNLQFEIAAEQWRLFFTPQNGGVQWNTNTTPWLDWWIEFLEERGKRPVNKDLWEQVEVFMRKTLEDENFGWWSADGAWPGALDDFVEWVQKKRGKEAGEDMEVE</sequence>
<organism evidence="9 10">
    <name type="scientific">Aspergillus awamori</name>
    <name type="common">Black koji mold</name>
    <dbReference type="NCBI Taxonomy" id="105351"/>
    <lineage>
        <taxon>Eukaryota</taxon>
        <taxon>Fungi</taxon>
        <taxon>Dikarya</taxon>
        <taxon>Ascomycota</taxon>
        <taxon>Pezizomycotina</taxon>
        <taxon>Eurotiomycetes</taxon>
        <taxon>Eurotiomycetidae</taxon>
        <taxon>Eurotiales</taxon>
        <taxon>Aspergillaceae</taxon>
        <taxon>Aspergillus</taxon>
    </lineage>
</organism>
<dbReference type="Gene3D" id="2.30.130.10">
    <property type="entry name" value="PUA domain"/>
    <property type="match status" value="1"/>
</dbReference>
<dbReference type="SMART" id="SM00359">
    <property type="entry name" value="PUA"/>
    <property type="match status" value="1"/>
</dbReference>
<dbReference type="GO" id="GO:0097602">
    <property type="term" value="F:cullin family protein binding"/>
    <property type="evidence" value="ECO:0007669"/>
    <property type="project" value="TreeGrafter"/>
</dbReference>
<evidence type="ECO:0000256" key="4">
    <source>
        <dbReference type="ARBA" id="ARBA00022884"/>
    </source>
</evidence>
<keyword evidence="5" id="KW-0539">Nucleus</keyword>
<accession>A0A401KVY1</accession>
<comment type="function">
    <text evidence="7">Neddylation of cullins play an essential role in the regulation of SCF-type complexes activity.</text>
</comment>
<dbReference type="InterPro" id="IPR036974">
    <property type="entry name" value="PUA_sf"/>
</dbReference>
<name>A0A401KVY1_ASPAW</name>
<dbReference type="InterPro" id="IPR055359">
    <property type="entry name" value="Nip7_N_euk"/>
</dbReference>
<dbReference type="GO" id="GO:1902626">
    <property type="term" value="P:assembly of large subunit precursor of preribosome"/>
    <property type="evidence" value="ECO:0007669"/>
    <property type="project" value="UniProtKB-ARBA"/>
</dbReference>
<dbReference type="GO" id="GO:0045116">
    <property type="term" value="P:protein neddylation"/>
    <property type="evidence" value="ECO:0007669"/>
    <property type="project" value="TreeGrafter"/>
</dbReference>
<dbReference type="STRING" id="105351.A0A401KVY1"/>
<dbReference type="GO" id="GO:0032182">
    <property type="term" value="F:ubiquitin-like protein binding"/>
    <property type="evidence" value="ECO:0007669"/>
    <property type="project" value="TreeGrafter"/>
</dbReference>
<dbReference type="GO" id="GO:0000151">
    <property type="term" value="C:ubiquitin ligase complex"/>
    <property type="evidence" value="ECO:0007669"/>
    <property type="project" value="TreeGrafter"/>
</dbReference>
<gene>
    <name evidence="9" type="ORF">AAWM_06296</name>
</gene>
<dbReference type="FunFam" id="2.30.130.10:FF:000002">
    <property type="entry name" value="60S ribosome subunit biogenesis protein NIP7 homolog"/>
    <property type="match status" value="1"/>
</dbReference>
<evidence type="ECO:0000313" key="9">
    <source>
        <dbReference type="EMBL" id="GCB23411.1"/>
    </source>
</evidence>
<evidence type="ECO:0000256" key="6">
    <source>
        <dbReference type="ARBA" id="ARBA00054591"/>
    </source>
</evidence>
<dbReference type="PANTHER" id="PTHR12281">
    <property type="entry name" value="RP42 RELATED"/>
    <property type="match status" value="1"/>
</dbReference>
<dbReference type="Gene3D" id="1.10.238.10">
    <property type="entry name" value="EF-hand"/>
    <property type="match status" value="1"/>
</dbReference>
<evidence type="ECO:0000313" key="10">
    <source>
        <dbReference type="Proteomes" id="UP000286921"/>
    </source>
</evidence>
<dbReference type="CDD" id="cd21151">
    <property type="entry name" value="PUA_Nip7-like"/>
    <property type="match status" value="1"/>
</dbReference>
<dbReference type="Gene3D" id="3.10.450.220">
    <property type="match status" value="1"/>
</dbReference>
<dbReference type="InterPro" id="IPR005176">
    <property type="entry name" value="PONY_dom"/>
</dbReference>
<dbReference type="InterPro" id="IPR014764">
    <property type="entry name" value="DCN-prot"/>
</dbReference>
<dbReference type="Pfam" id="PF03657">
    <property type="entry name" value="UPF0113"/>
    <property type="match status" value="1"/>
</dbReference>
<feature type="domain" description="DCUN1" evidence="8">
    <location>
        <begin position="206"/>
        <end position="409"/>
    </location>
</feature>
<evidence type="ECO:0000256" key="2">
    <source>
        <dbReference type="ARBA" id="ARBA00009895"/>
    </source>
</evidence>
<dbReference type="PROSITE" id="PS51229">
    <property type="entry name" value="DCUN1"/>
    <property type="match status" value="1"/>
</dbReference>
<dbReference type="AlphaFoldDB" id="A0A401KVY1"/>
<proteinExistence type="inferred from homology"/>
<evidence type="ECO:0000259" key="8">
    <source>
        <dbReference type="PROSITE" id="PS51229"/>
    </source>
</evidence>
<dbReference type="InterPro" id="IPR002478">
    <property type="entry name" value="PUA"/>
</dbReference>
<dbReference type="InterPro" id="IPR005155">
    <property type="entry name" value="UPF0113_PUA"/>
</dbReference>
<reference evidence="9 10" key="1">
    <citation type="submission" date="2016-09" db="EMBL/GenBank/DDBJ databases">
        <title>Aspergillus awamori IFM 58123T.</title>
        <authorList>
            <person name="Kusuya Y."/>
            <person name="Shimizu M."/>
            <person name="Takahashi H."/>
            <person name="Yaguchi T."/>
        </authorList>
    </citation>
    <scope>NUCLEOTIDE SEQUENCE [LARGE SCALE GENOMIC DNA]</scope>
    <source>
        <strain evidence="9 10">IFM 58123</strain>
    </source>
</reference>
<dbReference type="InterPro" id="IPR040598">
    <property type="entry name" value="NIP7_N"/>
</dbReference>
<dbReference type="Gene3D" id="1.10.238.200">
    <property type="entry name" value="Cullin, PONY binding domain"/>
    <property type="match status" value="1"/>
</dbReference>
<keyword evidence="3" id="KW-0690">Ribosome biogenesis</keyword>
<dbReference type="CDD" id="cd21146">
    <property type="entry name" value="Nip7_N_euk"/>
    <property type="match status" value="1"/>
</dbReference>
<dbReference type="GO" id="GO:0005730">
    <property type="term" value="C:nucleolus"/>
    <property type="evidence" value="ECO:0007669"/>
    <property type="project" value="UniProtKB-SubCell"/>
</dbReference>
<dbReference type="Proteomes" id="UP000286921">
    <property type="component" value="Unassembled WGS sequence"/>
</dbReference>
<evidence type="ECO:0000256" key="1">
    <source>
        <dbReference type="ARBA" id="ARBA00004604"/>
    </source>
</evidence>
<dbReference type="InterPro" id="IPR015947">
    <property type="entry name" value="PUA-like_sf"/>
</dbReference>
<dbReference type="PROSITE" id="PS50890">
    <property type="entry name" value="PUA"/>
    <property type="match status" value="1"/>
</dbReference>
<dbReference type="EMBL" id="BDHI01000015">
    <property type="protein sequence ID" value="GCB23411.1"/>
    <property type="molecule type" value="Genomic_DNA"/>
</dbReference>
<keyword evidence="4" id="KW-0694">RNA-binding</keyword>
<dbReference type="SUPFAM" id="SSF88697">
    <property type="entry name" value="PUA domain-like"/>
    <property type="match status" value="1"/>
</dbReference>
<dbReference type="InterPro" id="IPR042460">
    <property type="entry name" value="DCN1-like_PONY"/>
</dbReference>
<dbReference type="PANTHER" id="PTHR12281:SF31">
    <property type="entry name" value="DCN1-LIKE PROTEIN 3"/>
    <property type="match status" value="1"/>
</dbReference>
<protein>
    <recommendedName>
        <fullName evidence="7">Defective in cullin neddylation protein</fullName>
    </recommendedName>
</protein>
<dbReference type="GO" id="GO:0003723">
    <property type="term" value="F:RNA binding"/>
    <property type="evidence" value="ECO:0007669"/>
    <property type="project" value="UniProtKB-KW"/>
</dbReference>
<comment type="caution">
    <text evidence="9">The sequence shown here is derived from an EMBL/GenBank/DDBJ whole genome shotgun (WGS) entry which is preliminary data.</text>
</comment>
<dbReference type="SUPFAM" id="SSF88802">
    <property type="entry name" value="Pre-PUA domain"/>
    <property type="match status" value="1"/>
</dbReference>
<evidence type="ECO:0000256" key="5">
    <source>
        <dbReference type="ARBA" id="ARBA00023242"/>
    </source>
</evidence>
<evidence type="ECO:0000256" key="7">
    <source>
        <dbReference type="RuleBase" id="RU410713"/>
    </source>
</evidence>
<comment type="function">
    <text evidence="6">Required for proper 27S pre-rRNA processing and 60S ribosome subunit assembly.</text>
</comment>
<evidence type="ECO:0000256" key="3">
    <source>
        <dbReference type="ARBA" id="ARBA00022517"/>
    </source>
</evidence>
<dbReference type="Pfam" id="PF17833">
    <property type="entry name" value="pre-PUA_NIP7"/>
    <property type="match status" value="1"/>
</dbReference>
<dbReference type="FunFam" id="3.10.450.220:FF:000001">
    <property type="entry name" value="60S ribosome subunit biogenesis protein NIP7 homolog"/>
    <property type="match status" value="1"/>
</dbReference>
<dbReference type="GO" id="GO:0031624">
    <property type="term" value="F:ubiquitin conjugating enzyme binding"/>
    <property type="evidence" value="ECO:0007669"/>
    <property type="project" value="TreeGrafter"/>
</dbReference>
<dbReference type="FunFam" id="1.10.238.10:FF:000592">
    <property type="entry name" value="Defective in cullin neddylation protein"/>
    <property type="match status" value="1"/>
</dbReference>